<dbReference type="InterPro" id="IPR000522">
    <property type="entry name" value="ABC_transptr_permease_BtuC"/>
</dbReference>
<dbReference type="PANTHER" id="PTHR30472">
    <property type="entry name" value="FERRIC ENTEROBACTIN TRANSPORT SYSTEM PERMEASE PROTEIN"/>
    <property type="match status" value="1"/>
</dbReference>
<dbReference type="OrthoDB" id="9055647at2"/>
<dbReference type="GO" id="GO:0033214">
    <property type="term" value="P:siderophore-iron import into cell"/>
    <property type="evidence" value="ECO:0007669"/>
    <property type="project" value="TreeGrafter"/>
</dbReference>
<evidence type="ECO:0000256" key="4">
    <source>
        <dbReference type="ARBA" id="ARBA00022475"/>
    </source>
</evidence>
<feature type="transmembrane region" description="Helical" evidence="8">
    <location>
        <begin position="61"/>
        <end position="78"/>
    </location>
</feature>
<dbReference type="STRING" id="349064.SAMN05660429_02350"/>
<accession>A0A1I0GAF3</accession>
<dbReference type="GO" id="GO:0005886">
    <property type="term" value="C:plasma membrane"/>
    <property type="evidence" value="ECO:0007669"/>
    <property type="project" value="UniProtKB-SubCell"/>
</dbReference>
<feature type="transmembrane region" description="Helical" evidence="8">
    <location>
        <begin position="305"/>
        <end position="324"/>
    </location>
</feature>
<organism evidence="9 10">
    <name type="scientific">Thalassotalea agarivorans</name>
    <name type="common">Thalassomonas agarivorans</name>
    <dbReference type="NCBI Taxonomy" id="349064"/>
    <lineage>
        <taxon>Bacteria</taxon>
        <taxon>Pseudomonadati</taxon>
        <taxon>Pseudomonadota</taxon>
        <taxon>Gammaproteobacteria</taxon>
        <taxon>Alteromonadales</taxon>
        <taxon>Colwelliaceae</taxon>
        <taxon>Thalassotalea</taxon>
    </lineage>
</organism>
<evidence type="ECO:0000256" key="8">
    <source>
        <dbReference type="SAM" id="Phobius"/>
    </source>
</evidence>
<comment type="similarity">
    <text evidence="2">Belongs to the binding-protein-dependent transport system permease family. FecCD subfamily.</text>
</comment>
<feature type="transmembrane region" description="Helical" evidence="8">
    <location>
        <begin position="269"/>
        <end position="293"/>
    </location>
</feature>
<sequence>MMFVNTSTRLLLLVCLTLLSLFCSIAIGSIDIPLAVVLEQLFSADAGLEAKIIHELRLPRTLIAFGAGAGLSLAGLLLQSITRNPLADPYLFGVSSGAALGVIVLLVLTNISFSMYSPLAAFVGALFATVLLVVVAGQKHASHVQLLVLSGVALSFMFSAMSSLLLYWSDPQAIATIVFWTLGSFTKAELYAALWVNTILIVVLGFTLVYRKHLQALLLGDDHALALGVQPQKFRILVLVVSALLTAVIVAYCGGIGFVGLMIPHIVRYFMSVLATTGLLAVPLVGGIFMLWVDILARSIIPTQELPIGVITSALGSIFFLMILRAKQR</sequence>
<feature type="transmembrane region" description="Helical" evidence="8">
    <location>
        <begin position="236"/>
        <end position="263"/>
    </location>
</feature>
<dbReference type="CDD" id="cd06550">
    <property type="entry name" value="TM_ABC_iron-siderophores_like"/>
    <property type="match status" value="1"/>
</dbReference>
<keyword evidence="5 8" id="KW-0812">Transmembrane</keyword>
<dbReference type="Gene3D" id="1.10.3470.10">
    <property type="entry name" value="ABC transporter involved in vitamin B12 uptake, BtuC"/>
    <property type="match status" value="1"/>
</dbReference>
<keyword evidence="7 8" id="KW-0472">Membrane</keyword>
<proteinExistence type="inferred from homology"/>
<keyword evidence="10" id="KW-1185">Reference proteome</keyword>
<comment type="subcellular location">
    <subcellularLocation>
        <location evidence="1">Cell membrane</location>
        <topology evidence="1">Multi-pass membrane protein</topology>
    </subcellularLocation>
</comment>
<dbReference type="SUPFAM" id="SSF81345">
    <property type="entry name" value="ABC transporter involved in vitamin B12 uptake, BtuC"/>
    <property type="match status" value="1"/>
</dbReference>
<keyword evidence="3" id="KW-0813">Transport</keyword>
<dbReference type="Pfam" id="PF01032">
    <property type="entry name" value="FecCD"/>
    <property type="match status" value="1"/>
</dbReference>
<gene>
    <name evidence="9" type="ORF">SAMN05660429_02350</name>
</gene>
<dbReference type="GO" id="GO:0022857">
    <property type="term" value="F:transmembrane transporter activity"/>
    <property type="evidence" value="ECO:0007669"/>
    <property type="project" value="InterPro"/>
</dbReference>
<name>A0A1I0GAF3_THASX</name>
<dbReference type="FunFam" id="1.10.3470.10:FF:000001">
    <property type="entry name" value="Vitamin B12 ABC transporter permease BtuC"/>
    <property type="match status" value="1"/>
</dbReference>
<keyword evidence="6 8" id="KW-1133">Transmembrane helix</keyword>
<evidence type="ECO:0000256" key="7">
    <source>
        <dbReference type="ARBA" id="ARBA00023136"/>
    </source>
</evidence>
<feature type="transmembrane region" description="Helical" evidence="8">
    <location>
        <begin position="146"/>
        <end position="168"/>
    </location>
</feature>
<keyword evidence="4" id="KW-1003">Cell membrane</keyword>
<dbReference type="EMBL" id="FOHK01000011">
    <property type="protein sequence ID" value="SET66919.1"/>
    <property type="molecule type" value="Genomic_DNA"/>
</dbReference>
<evidence type="ECO:0000256" key="3">
    <source>
        <dbReference type="ARBA" id="ARBA00022448"/>
    </source>
</evidence>
<evidence type="ECO:0000256" key="6">
    <source>
        <dbReference type="ARBA" id="ARBA00022989"/>
    </source>
</evidence>
<evidence type="ECO:0000313" key="10">
    <source>
        <dbReference type="Proteomes" id="UP000199308"/>
    </source>
</evidence>
<evidence type="ECO:0000313" key="9">
    <source>
        <dbReference type="EMBL" id="SET66919.1"/>
    </source>
</evidence>
<evidence type="ECO:0000256" key="1">
    <source>
        <dbReference type="ARBA" id="ARBA00004651"/>
    </source>
</evidence>
<dbReference type="InterPro" id="IPR037294">
    <property type="entry name" value="ABC_BtuC-like"/>
</dbReference>
<feature type="transmembrane region" description="Helical" evidence="8">
    <location>
        <begin position="90"/>
        <end position="109"/>
    </location>
</feature>
<reference evidence="9 10" key="1">
    <citation type="submission" date="2016-10" db="EMBL/GenBank/DDBJ databases">
        <authorList>
            <person name="de Groot N.N."/>
        </authorList>
    </citation>
    <scope>NUCLEOTIDE SEQUENCE [LARGE SCALE GENOMIC DNA]</scope>
    <source>
        <strain evidence="9 10">DSM 19706</strain>
    </source>
</reference>
<dbReference type="Proteomes" id="UP000199308">
    <property type="component" value="Unassembled WGS sequence"/>
</dbReference>
<feature type="transmembrane region" description="Helical" evidence="8">
    <location>
        <begin position="188"/>
        <end position="210"/>
    </location>
</feature>
<feature type="transmembrane region" description="Helical" evidence="8">
    <location>
        <begin position="115"/>
        <end position="134"/>
    </location>
</feature>
<protein>
    <submittedName>
        <fullName evidence="9">Iron complex transport system permease protein</fullName>
    </submittedName>
</protein>
<dbReference type="PANTHER" id="PTHR30472:SF67">
    <property type="entry name" value="PERMEASE OF ABC TRANSPORTER-RELATED"/>
    <property type="match status" value="1"/>
</dbReference>
<evidence type="ECO:0000256" key="2">
    <source>
        <dbReference type="ARBA" id="ARBA00007935"/>
    </source>
</evidence>
<evidence type="ECO:0000256" key="5">
    <source>
        <dbReference type="ARBA" id="ARBA00022692"/>
    </source>
</evidence>
<dbReference type="AlphaFoldDB" id="A0A1I0GAF3"/>